<reference evidence="2" key="1">
    <citation type="submission" date="2020-09" db="EMBL/GenBank/DDBJ databases">
        <title>Streptomyces canutascabiei sp. nov., which causes potato common scab and is distributed across the world.</title>
        <authorList>
            <person name="Nguyen H.P."/>
            <person name="Weisberg A.J."/>
            <person name="Chang J.H."/>
            <person name="Clarke C.R."/>
        </authorList>
    </citation>
    <scope>NUCLEOTIDE SEQUENCE</scope>
    <source>
        <strain evidence="2">ID-01-6.2a</strain>
    </source>
</reference>
<feature type="transmembrane region" description="Helical" evidence="1">
    <location>
        <begin position="60"/>
        <end position="79"/>
    </location>
</feature>
<name>A0A927QEI9_9ACTN</name>
<dbReference type="RefSeq" id="WP_086799002.1">
    <property type="nucleotide sequence ID" value="NZ_CP119182.1"/>
</dbReference>
<evidence type="ECO:0000256" key="1">
    <source>
        <dbReference type="SAM" id="Phobius"/>
    </source>
</evidence>
<dbReference type="AlphaFoldDB" id="A0A927QEI9"/>
<dbReference type="GeneID" id="79928634"/>
<feature type="transmembrane region" description="Helical" evidence="1">
    <location>
        <begin position="178"/>
        <end position="196"/>
    </location>
</feature>
<gene>
    <name evidence="2" type="ORF">IHE70_04545</name>
</gene>
<keyword evidence="1" id="KW-0812">Transmembrane</keyword>
<evidence type="ECO:0008006" key="4">
    <source>
        <dbReference type="Google" id="ProtNLM"/>
    </source>
</evidence>
<proteinExistence type="predicted"/>
<dbReference type="EMBL" id="JACYXT010000001">
    <property type="protein sequence ID" value="MBD9722520.1"/>
    <property type="molecule type" value="Genomic_DNA"/>
</dbReference>
<evidence type="ECO:0000313" key="2">
    <source>
        <dbReference type="EMBL" id="MBD9722520.1"/>
    </source>
</evidence>
<feature type="transmembrane region" description="Helical" evidence="1">
    <location>
        <begin position="202"/>
        <end position="223"/>
    </location>
</feature>
<accession>A0A927QEI9</accession>
<comment type="caution">
    <text evidence="2">The sequence shown here is derived from an EMBL/GenBank/DDBJ whole genome shotgun (WGS) entry which is preliminary data.</text>
</comment>
<keyword evidence="1" id="KW-0472">Membrane</keyword>
<evidence type="ECO:0000313" key="3">
    <source>
        <dbReference type="Proteomes" id="UP000661025"/>
    </source>
</evidence>
<sequence>MTAGRSARTLRAAMFAVVCVLAAVQGHVMASDLAVPGWALAAGAVAAGGAAWSLAGRERGLLVVASFAVITQVALHALFSLAQALAATTPSGGAPLVERWTRSLLCSPPAGGAGGVGTSAATHSMSHAMAGAHSHHSMGSTDAAGSMSGMENMSGADSMGAVTHAGHAGHGMDGMSSTGMLVAHLVTALLCALWLAHGERAVFRVLRVLAGWLAAPLGLLLRLPAPPHRPRIRARRSGSSRVLRQLLLVHAITSRGPPVGTAVL</sequence>
<organism evidence="2 3">
    <name type="scientific">Streptomyces caniscabiei</name>
    <dbReference type="NCBI Taxonomy" id="2746961"/>
    <lineage>
        <taxon>Bacteria</taxon>
        <taxon>Bacillati</taxon>
        <taxon>Actinomycetota</taxon>
        <taxon>Actinomycetes</taxon>
        <taxon>Kitasatosporales</taxon>
        <taxon>Streptomycetaceae</taxon>
        <taxon>Streptomyces</taxon>
    </lineage>
</organism>
<protein>
    <recommendedName>
        <fullName evidence="4">Integral-membrane protein</fullName>
    </recommendedName>
</protein>
<keyword evidence="1" id="KW-1133">Transmembrane helix</keyword>
<dbReference type="Proteomes" id="UP000661025">
    <property type="component" value="Unassembled WGS sequence"/>
</dbReference>